<comment type="caution">
    <text evidence="2">The sequence shown here is derived from an EMBL/GenBank/DDBJ whole genome shotgun (WGS) entry which is preliminary data.</text>
</comment>
<reference evidence="2 3" key="1">
    <citation type="journal article" date="2021" name="Sci. Rep.">
        <title>The genome of the diatom Chaetoceros tenuissimus carries an ancient integrated fragment of an extant virus.</title>
        <authorList>
            <person name="Hongo Y."/>
            <person name="Kimura K."/>
            <person name="Takaki Y."/>
            <person name="Yoshida Y."/>
            <person name="Baba S."/>
            <person name="Kobayashi G."/>
            <person name="Nagasaki K."/>
            <person name="Hano T."/>
            <person name="Tomaru Y."/>
        </authorList>
    </citation>
    <scope>NUCLEOTIDE SEQUENCE [LARGE SCALE GENOMIC DNA]</scope>
    <source>
        <strain evidence="2 3">NIES-3715</strain>
    </source>
</reference>
<keyword evidence="1" id="KW-0472">Membrane</keyword>
<accession>A0AAD3CID5</accession>
<keyword evidence="3" id="KW-1185">Reference proteome</keyword>
<evidence type="ECO:0000256" key="1">
    <source>
        <dbReference type="SAM" id="Phobius"/>
    </source>
</evidence>
<feature type="transmembrane region" description="Helical" evidence="1">
    <location>
        <begin position="61"/>
        <end position="81"/>
    </location>
</feature>
<evidence type="ECO:0000313" key="2">
    <source>
        <dbReference type="EMBL" id="GFH46642.1"/>
    </source>
</evidence>
<sequence length="223" mass="24846">MNLLNKAEDNKSKELCEEATRILRSQKGVPSDFHAKVAVRADVDAVKNAREAASGGKCCLLMFYFPPLIFLSLCTGLICGIRKTEKIFNGWLQDAEEDIYVYGDAGFAILNGGKVKEWTPMNDSDLILYPSRDTFYYKSGTHTTRQPVLILKKKVFGENNRSAGWGETPISADVRLGKTKQVWFVGRNDFDTLPFRCGAGGLMNAGNMNTDMASMMQNFMSNQ</sequence>
<dbReference type="Proteomes" id="UP001054902">
    <property type="component" value="Unassembled WGS sequence"/>
</dbReference>
<dbReference type="EMBL" id="BLLK01000022">
    <property type="protein sequence ID" value="GFH46642.1"/>
    <property type="molecule type" value="Genomic_DNA"/>
</dbReference>
<protein>
    <submittedName>
        <fullName evidence="2">Uncharacterized protein</fullName>
    </submittedName>
</protein>
<proteinExistence type="predicted"/>
<evidence type="ECO:0000313" key="3">
    <source>
        <dbReference type="Proteomes" id="UP001054902"/>
    </source>
</evidence>
<name>A0AAD3CID5_9STRA</name>
<organism evidence="2 3">
    <name type="scientific">Chaetoceros tenuissimus</name>
    <dbReference type="NCBI Taxonomy" id="426638"/>
    <lineage>
        <taxon>Eukaryota</taxon>
        <taxon>Sar</taxon>
        <taxon>Stramenopiles</taxon>
        <taxon>Ochrophyta</taxon>
        <taxon>Bacillariophyta</taxon>
        <taxon>Coscinodiscophyceae</taxon>
        <taxon>Chaetocerotophycidae</taxon>
        <taxon>Chaetocerotales</taxon>
        <taxon>Chaetocerotaceae</taxon>
        <taxon>Chaetoceros</taxon>
    </lineage>
</organism>
<dbReference type="AlphaFoldDB" id="A0AAD3CID5"/>
<keyword evidence="1" id="KW-0812">Transmembrane</keyword>
<gene>
    <name evidence="2" type="ORF">CTEN210_03116</name>
</gene>
<keyword evidence="1" id="KW-1133">Transmembrane helix</keyword>